<evidence type="ECO:0000313" key="2">
    <source>
        <dbReference type="Proteomes" id="UP000886501"/>
    </source>
</evidence>
<organism evidence="1 2">
    <name type="scientific">Thelephora ganbajun</name>
    <name type="common">Ganba fungus</name>
    <dbReference type="NCBI Taxonomy" id="370292"/>
    <lineage>
        <taxon>Eukaryota</taxon>
        <taxon>Fungi</taxon>
        <taxon>Dikarya</taxon>
        <taxon>Basidiomycota</taxon>
        <taxon>Agaricomycotina</taxon>
        <taxon>Agaricomycetes</taxon>
        <taxon>Thelephorales</taxon>
        <taxon>Thelephoraceae</taxon>
        <taxon>Thelephora</taxon>
    </lineage>
</organism>
<dbReference type="Proteomes" id="UP000886501">
    <property type="component" value="Unassembled WGS sequence"/>
</dbReference>
<name>A0ACB6Z4X1_THEGA</name>
<gene>
    <name evidence="1" type="ORF">BDM02DRAFT_3121556</name>
</gene>
<evidence type="ECO:0000313" key="1">
    <source>
        <dbReference type="EMBL" id="KAF9644651.1"/>
    </source>
</evidence>
<accession>A0ACB6Z4X1</accession>
<reference evidence="1" key="1">
    <citation type="submission" date="2019-10" db="EMBL/GenBank/DDBJ databases">
        <authorList>
            <consortium name="DOE Joint Genome Institute"/>
            <person name="Kuo A."/>
            <person name="Miyauchi S."/>
            <person name="Kiss E."/>
            <person name="Drula E."/>
            <person name="Kohler A."/>
            <person name="Sanchez-Garcia M."/>
            <person name="Andreopoulos B."/>
            <person name="Barry K.W."/>
            <person name="Bonito G."/>
            <person name="Buee M."/>
            <person name="Carver A."/>
            <person name="Chen C."/>
            <person name="Cichocki N."/>
            <person name="Clum A."/>
            <person name="Culley D."/>
            <person name="Crous P.W."/>
            <person name="Fauchery L."/>
            <person name="Girlanda M."/>
            <person name="Hayes R."/>
            <person name="Keri Z."/>
            <person name="Labutti K."/>
            <person name="Lipzen A."/>
            <person name="Lombard V."/>
            <person name="Magnuson J."/>
            <person name="Maillard F."/>
            <person name="Morin E."/>
            <person name="Murat C."/>
            <person name="Nolan M."/>
            <person name="Ohm R."/>
            <person name="Pangilinan J."/>
            <person name="Pereira M."/>
            <person name="Perotto S."/>
            <person name="Peter M."/>
            <person name="Riley R."/>
            <person name="Sitrit Y."/>
            <person name="Stielow B."/>
            <person name="Szollosi G."/>
            <person name="Zifcakova L."/>
            <person name="Stursova M."/>
            <person name="Spatafora J.W."/>
            <person name="Tedersoo L."/>
            <person name="Vaario L.-M."/>
            <person name="Yamada A."/>
            <person name="Yan M."/>
            <person name="Wang P."/>
            <person name="Xu J."/>
            <person name="Bruns T."/>
            <person name="Baldrian P."/>
            <person name="Vilgalys R."/>
            <person name="Henrissat B."/>
            <person name="Grigoriev I.V."/>
            <person name="Hibbett D."/>
            <person name="Nagy L.G."/>
            <person name="Martin F.M."/>
        </authorList>
    </citation>
    <scope>NUCLEOTIDE SEQUENCE</scope>
    <source>
        <strain evidence="1">P2</strain>
    </source>
</reference>
<sequence length="239" mass="26550">MADTNATIPAIPKPSMSDQLLKPIEDFQRLSQTLFLSLSGDQTARRVPPPSVSSFIECDAQISRALDIARTHQIKQRKIEALKQEILDLNAQWRHTCSELEAGKQELEIMIKEGGERIESIDKAKYASLPYPGLLAYAQSLSSFTSAPPSMPDLMLPGQPPPPLFFPPFPNEEKMRRGRLNAEAPLGPLGETHSVGKAPTVSPKPDEQPQHGFRANPYRVDHRPQQGIFDLDLDLNPDL</sequence>
<protein>
    <submittedName>
        <fullName evidence="1">Uncharacterized protein</fullName>
    </submittedName>
</protein>
<dbReference type="EMBL" id="MU118126">
    <property type="protein sequence ID" value="KAF9644651.1"/>
    <property type="molecule type" value="Genomic_DNA"/>
</dbReference>
<comment type="caution">
    <text evidence="1">The sequence shown here is derived from an EMBL/GenBank/DDBJ whole genome shotgun (WGS) entry which is preliminary data.</text>
</comment>
<keyword evidence="2" id="KW-1185">Reference proteome</keyword>
<reference evidence="1" key="2">
    <citation type="journal article" date="2020" name="Nat. Commun.">
        <title>Large-scale genome sequencing of mycorrhizal fungi provides insights into the early evolution of symbiotic traits.</title>
        <authorList>
            <person name="Miyauchi S."/>
            <person name="Kiss E."/>
            <person name="Kuo A."/>
            <person name="Drula E."/>
            <person name="Kohler A."/>
            <person name="Sanchez-Garcia M."/>
            <person name="Morin E."/>
            <person name="Andreopoulos B."/>
            <person name="Barry K.W."/>
            <person name="Bonito G."/>
            <person name="Buee M."/>
            <person name="Carver A."/>
            <person name="Chen C."/>
            <person name="Cichocki N."/>
            <person name="Clum A."/>
            <person name="Culley D."/>
            <person name="Crous P.W."/>
            <person name="Fauchery L."/>
            <person name="Girlanda M."/>
            <person name="Hayes R.D."/>
            <person name="Keri Z."/>
            <person name="LaButti K."/>
            <person name="Lipzen A."/>
            <person name="Lombard V."/>
            <person name="Magnuson J."/>
            <person name="Maillard F."/>
            <person name="Murat C."/>
            <person name="Nolan M."/>
            <person name="Ohm R.A."/>
            <person name="Pangilinan J."/>
            <person name="Pereira M.F."/>
            <person name="Perotto S."/>
            <person name="Peter M."/>
            <person name="Pfister S."/>
            <person name="Riley R."/>
            <person name="Sitrit Y."/>
            <person name="Stielow J.B."/>
            <person name="Szollosi G."/>
            <person name="Zifcakova L."/>
            <person name="Stursova M."/>
            <person name="Spatafora J.W."/>
            <person name="Tedersoo L."/>
            <person name="Vaario L.M."/>
            <person name="Yamada A."/>
            <person name="Yan M."/>
            <person name="Wang P."/>
            <person name="Xu J."/>
            <person name="Bruns T."/>
            <person name="Baldrian P."/>
            <person name="Vilgalys R."/>
            <person name="Dunand C."/>
            <person name="Henrissat B."/>
            <person name="Grigoriev I.V."/>
            <person name="Hibbett D."/>
            <person name="Nagy L.G."/>
            <person name="Martin F.M."/>
        </authorList>
    </citation>
    <scope>NUCLEOTIDE SEQUENCE</scope>
    <source>
        <strain evidence="1">P2</strain>
    </source>
</reference>
<proteinExistence type="predicted"/>